<name>A0A5B8RB30_9ZZZZ</name>
<dbReference type="InterPro" id="IPR007332">
    <property type="entry name" value="DUF411"/>
</dbReference>
<evidence type="ECO:0000313" key="1">
    <source>
        <dbReference type="EMBL" id="QEA05273.1"/>
    </source>
</evidence>
<gene>
    <name evidence="1" type="ORF">KBTEX_01593</name>
</gene>
<protein>
    <recommendedName>
        <fullName evidence="2">Metal-binding protein</fullName>
    </recommendedName>
</protein>
<evidence type="ECO:0008006" key="2">
    <source>
        <dbReference type="Google" id="ProtNLM"/>
    </source>
</evidence>
<reference evidence="1" key="1">
    <citation type="submission" date="2019-06" db="EMBL/GenBank/DDBJ databases">
        <authorList>
            <person name="Murdoch R.W."/>
            <person name="Fathepure B."/>
        </authorList>
    </citation>
    <scope>NUCLEOTIDE SEQUENCE</scope>
</reference>
<dbReference type="Pfam" id="PF04214">
    <property type="entry name" value="DUF411"/>
    <property type="match status" value="1"/>
</dbReference>
<proteinExistence type="predicted"/>
<accession>A0A5B8RB30</accession>
<dbReference type="EMBL" id="MN079098">
    <property type="protein sequence ID" value="QEA05273.1"/>
    <property type="molecule type" value="Genomic_DNA"/>
</dbReference>
<dbReference type="AlphaFoldDB" id="A0A5B8RB30"/>
<sequence>MNHRIVRVRGRARRMLSAMAFVTAVLGSSAAVAAPVTVYKTATCGCCEAWVTHMRESGFEVAAKDVTQARLYEIKQAAGIGREAASCHTAFINDYVIEGHVPARDVRRVLADAPDGVRGLTVPGMPLSAPGMDVPGRSERYQVLALDGAGGTRVYATHGQR</sequence>
<organism evidence="1">
    <name type="scientific">uncultured organism</name>
    <dbReference type="NCBI Taxonomy" id="155900"/>
    <lineage>
        <taxon>unclassified sequences</taxon>
        <taxon>environmental samples</taxon>
    </lineage>
</organism>